<dbReference type="InterPro" id="IPR038731">
    <property type="entry name" value="RgtA/B/C-like"/>
</dbReference>
<keyword evidence="2" id="KW-1003">Cell membrane</keyword>
<feature type="transmembrane region" description="Helical" evidence="9">
    <location>
        <begin position="476"/>
        <end position="495"/>
    </location>
</feature>
<accession>A0A518GWN9</accession>
<evidence type="ECO:0000256" key="5">
    <source>
        <dbReference type="ARBA" id="ARBA00022692"/>
    </source>
</evidence>
<name>A0A518GWN9_9BACT</name>
<protein>
    <submittedName>
        <fullName evidence="11">Undecaprenyl phosphate-alpha-4-amino-4-deoxy-L-arabinose arabinosyl transferase</fullName>
        <ecNumber evidence="11">2.4.2.43</ecNumber>
    </submittedName>
</protein>
<feature type="transmembrane region" description="Helical" evidence="9">
    <location>
        <begin position="104"/>
        <end position="124"/>
    </location>
</feature>
<proteinExistence type="predicted"/>
<dbReference type="EC" id="2.4.2.43" evidence="11"/>
<keyword evidence="5 9" id="KW-0812">Transmembrane</keyword>
<dbReference type="GO" id="GO:0005886">
    <property type="term" value="C:plasma membrane"/>
    <property type="evidence" value="ECO:0007669"/>
    <property type="project" value="UniProtKB-SubCell"/>
</dbReference>
<feature type="transmembrane region" description="Helical" evidence="9">
    <location>
        <begin position="415"/>
        <end position="439"/>
    </location>
</feature>
<organism evidence="11 12">
    <name type="scientific">Tautonia plasticadhaerens</name>
    <dbReference type="NCBI Taxonomy" id="2527974"/>
    <lineage>
        <taxon>Bacteria</taxon>
        <taxon>Pseudomonadati</taxon>
        <taxon>Planctomycetota</taxon>
        <taxon>Planctomycetia</taxon>
        <taxon>Isosphaerales</taxon>
        <taxon>Isosphaeraceae</taxon>
        <taxon>Tautonia</taxon>
    </lineage>
</organism>
<dbReference type="AlphaFoldDB" id="A0A518GWN9"/>
<evidence type="ECO:0000313" key="11">
    <source>
        <dbReference type="EMBL" id="QDV32971.1"/>
    </source>
</evidence>
<evidence type="ECO:0000256" key="2">
    <source>
        <dbReference type="ARBA" id="ARBA00022475"/>
    </source>
</evidence>
<keyword evidence="3 11" id="KW-0328">Glycosyltransferase</keyword>
<feature type="region of interest" description="Disordered" evidence="8">
    <location>
        <begin position="1"/>
        <end position="20"/>
    </location>
</feature>
<dbReference type="GO" id="GO:0009103">
    <property type="term" value="P:lipopolysaccharide biosynthetic process"/>
    <property type="evidence" value="ECO:0007669"/>
    <property type="project" value="TreeGrafter"/>
</dbReference>
<dbReference type="GO" id="GO:0010041">
    <property type="term" value="P:response to iron(III) ion"/>
    <property type="evidence" value="ECO:0007669"/>
    <property type="project" value="TreeGrafter"/>
</dbReference>
<feature type="transmembrane region" description="Helical" evidence="9">
    <location>
        <begin position="445"/>
        <end position="464"/>
    </location>
</feature>
<feature type="transmembrane region" description="Helical" evidence="9">
    <location>
        <begin position="358"/>
        <end position="376"/>
    </location>
</feature>
<evidence type="ECO:0000256" key="3">
    <source>
        <dbReference type="ARBA" id="ARBA00022676"/>
    </source>
</evidence>
<dbReference type="PANTHER" id="PTHR33908:SF3">
    <property type="entry name" value="UNDECAPRENYL PHOSPHATE-ALPHA-4-AMINO-4-DEOXY-L-ARABINOSE ARABINOSYL TRANSFERASE"/>
    <property type="match status" value="1"/>
</dbReference>
<dbReference type="Pfam" id="PF13231">
    <property type="entry name" value="PMT_2"/>
    <property type="match status" value="1"/>
</dbReference>
<keyword evidence="12" id="KW-1185">Reference proteome</keyword>
<evidence type="ECO:0000256" key="8">
    <source>
        <dbReference type="SAM" id="MobiDB-lite"/>
    </source>
</evidence>
<dbReference type="GO" id="GO:0103015">
    <property type="term" value="F:4-amino-4-deoxy-L-arabinose transferase activity"/>
    <property type="evidence" value="ECO:0007669"/>
    <property type="project" value="UniProtKB-EC"/>
</dbReference>
<dbReference type="KEGG" id="tpla:ElP_08130"/>
<dbReference type="InterPro" id="IPR050297">
    <property type="entry name" value="LipidA_mod_glycosyltrf_83"/>
</dbReference>
<feature type="domain" description="Glycosyltransferase RgtA/B/C/D-like" evidence="10">
    <location>
        <begin position="83"/>
        <end position="206"/>
    </location>
</feature>
<feature type="transmembrane region" description="Helical" evidence="9">
    <location>
        <begin position="382"/>
        <end position="403"/>
    </location>
</feature>
<dbReference type="PANTHER" id="PTHR33908">
    <property type="entry name" value="MANNOSYLTRANSFERASE YKCB-RELATED"/>
    <property type="match status" value="1"/>
</dbReference>
<evidence type="ECO:0000313" key="12">
    <source>
        <dbReference type="Proteomes" id="UP000317835"/>
    </source>
</evidence>
<evidence type="ECO:0000256" key="9">
    <source>
        <dbReference type="SAM" id="Phobius"/>
    </source>
</evidence>
<evidence type="ECO:0000256" key="1">
    <source>
        <dbReference type="ARBA" id="ARBA00004651"/>
    </source>
</evidence>
<keyword evidence="6 9" id="KW-1133">Transmembrane helix</keyword>
<gene>
    <name evidence="11" type="primary">arnT_1</name>
    <name evidence="11" type="ORF">ElP_08130</name>
</gene>
<dbReference type="EMBL" id="CP036426">
    <property type="protein sequence ID" value="QDV32971.1"/>
    <property type="molecule type" value="Genomic_DNA"/>
</dbReference>
<evidence type="ECO:0000259" key="10">
    <source>
        <dbReference type="Pfam" id="PF13231"/>
    </source>
</evidence>
<evidence type="ECO:0000256" key="6">
    <source>
        <dbReference type="ARBA" id="ARBA00022989"/>
    </source>
</evidence>
<evidence type="ECO:0000256" key="4">
    <source>
        <dbReference type="ARBA" id="ARBA00022679"/>
    </source>
</evidence>
<dbReference type="RefSeq" id="WP_231749471.1">
    <property type="nucleotide sequence ID" value="NZ_CP036426.1"/>
</dbReference>
<keyword evidence="4 11" id="KW-0808">Transferase</keyword>
<dbReference type="Proteomes" id="UP000317835">
    <property type="component" value="Chromosome"/>
</dbReference>
<keyword evidence="7 9" id="KW-0472">Membrane</keyword>
<feature type="region of interest" description="Disordered" evidence="8">
    <location>
        <begin position="604"/>
        <end position="637"/>
    </location>
</feature>
<reference evidence="11 12" key="1">
    <citation type="submission" date="2019-02" db="EMBL/GenBank/DDBJ databases">
        <title>Deep-cultivation of Planctomycetes and their phenomic and genomic characterization uncovers novel biology.</title>
        <authorList>
            <person name="Wiegand S."/>
            <person name="Jogler M."/>
            <person name="Boedeker C."/>
            <person name="Pinto D."/>
            <person name="Vollmers J."/>
            <person name="Rivas-Marin E."/>
            <person name="Kohn T."/>
            <person name="Peeters S.H."/>
            <person name="Heuer A."/>
            <person name="Rast P."/>
            <person name="Oberbeckmann S."/>
            <person name="Bunk B."/>
            <person name="Jeske O."/>
            <person name="Meyerdierks A."/>
            <person name="Storesund J.E."/>
            <person name="Kallscheuer N."/>
            <person name="Luecker S."/>
            <person name="Lage O.M."/>
            <person name="Pohl T."/>
            <person name="Merkel B.J."/>
            <person name="Hornburger P."/>
            <person name="Mueller R.-W."/>
            <person name="Bruemmer F."/>
            <person name="Labrenz M."/>
            <person name="Spormann A.M."/>
            <person name="Op den Camp H."/>
            <person name="Overmann J."/>
            <person name="Amann R."/>
            <person name="Jetten M.S.M."/>
            <person name="Mascher T."/>
            <person name="Medema M.H."/>
            <person name="Devos D.P."/>
            <person name="Kaster A.-K."/>
            <person name="Ovreas L."/>
            <person name="Rohde M."/>
            <person name="Galperin M.Y."/>
            <person name="Jogler C."/>
        </authorList>
    </citation>
    <scope>NUCLEOTIDE SEQUENCE [LARGE SCALE GENOMIC DNA]</scope>
    <source>
        <strain evidence="11 12">ElP</strain>
    </source>
</reference>
<feature type="compositionally biased region" description="Low complexity" evidence="8">
    <location>
        <begin position="1"/>
        <end position="18"/>
    </location>
</feature>
<comment type="subcellular location">
    <subcellularLocation>
        <location evidence="1">Cell membrane</location>
        <topology evidence="1">Multi-pass membrane protein</topology>
    </subcellularLocation>
</comment>
<feature type="transmembrane region" description="Helical" evidence="9">
    <location>
        <begin position="278"/>
        <end position="306"/>
    </location>
</feature>
<sequence>MDAPDPTTDTAMTGADPAEAAGRRLPWREAALIGLLALSLNLAGNGRASLWDRDEPRYAGCTREMRQSGDLINPTFNAEPRYHKPVLIYWLMLAGTALGGDNPFGARLVSSVAGMGVCLMTWALGRRLFGPKEGRWAALALATAPIMVAESKLATTDATLLVWFVGAQWAIWELSQKPSRLATAAFWSCMALSVLTKGPVGPALIVAASGLTWWFGGPTLGYRRLLAPLWPDASGLDEGLRFREAIARGGIAGLFSSAITAVELTARVAGRWLASNWGVLLFLAIALPWYVAIGIASEGAFFSVAWGYHVIKRATESIETHGGFPGYYVALTIPLLYPWSALLPAGIAGLWRRRKASMAAAFVLGWIVGPLLLLEVARTKIIHYYLPAYPACALVVGWLVVALSRSEVNLRRWTLGGTSLGLLAGLGVALTVGSLAGAVAFPGGLRWSCLAFSAVVGVGTFYAVERLRGGSAERAASALVGSWAAALLIFGAAFLPSVEPYRLPQKVAAALDEVEREEGAVPVLASFKPPGIVYSIGHPVPELLGRAGADLMARREGPLVSALLPVEVEALRQHPRLEVEERGTIRGFNIERFKNEELTLAVIRPKPGSISPDGGPAPSVARGRRVEGRGAEPTLVE</sequence>
<evidence type="ECO:0000256" key="7">
    <source>
        <dbReference type="ARBA" id="ARBA00023136"/>
    </source>
</evidence>
<feature type="transmembrane region" description="Helical" evidence="9">
    <location>
        <begin position="326"/>
        <end position="351"/>
    </location>
</feature>